<dbReference type="GeneID" id="34015448"/>
<dbReference type="EMBL" id="CP022048">
    <property type="protein sequence ID" value="ASE38444.1"/>
    <property type="molecule type" value="Genomic_DNA"/>
</dbReference>
<reference evidence="2" key="1">
    <citation type="submission" date="2017-06" db="EMBL/GenBank/DDBJ databases">
        <title>FDA dAtabase for Regulatory Grade micrObial Sequences (FDA-ARGOS): Supporting development and validation of Infectious Disease Dx tests.</title>
        <authorList>
            <person name="Minogue T."/>
            <person name="Wolcott M."/>
            <person name="Wasieloski L."/>
            <person name="Aguilar W."/>
            <person name="Moore D."/>
            <person name="Tallon L."/>
            <person name="Sadzewicz L."/>
            <person name="Sengamalay N."/>
            <person name="Ott S."/>
            <person name="Godinez A."/>
            <person name="Nagaraj S."/>
            <person name="Nadendla S."/>
            <person name="Geyer C."/>
            <person name="Sichtig H."/>
        </authorList>
    </citation>
    <scope>NUCLEOTIDE SEQUENCE [LARGE SCALE GENOMIC DNA]</scope>
    <source>
        <strain evidence="2">FDAARGOS_289</strain>
    </source>
</reference>
<name>A0A1Z3U669_BREVE</name>
<dbReference type="Proteomes" id="UP000197050">
    <property type="component" value="Chromosome"/>
</dbReference>
<gene>
    <name evidence="1" type="ORF">CEP68_02395</name>
</gene>
<proteinExistence type="predicted"/>
<evidence type="ECO:0000313" key="2">
    <source>
        <dbReference type="Proteomes" id="UP000197050"/>
    </source>
</evidence>
<dbReference type="KEGG" id="bvc:CEP68_02395"/>
<organism evidence="1 2">
    <name type="scientific">Brevundimonas vesicularis</name>
    <name type="common">Pseudomonas vesicularis</name>
    <dbReference type="NCBI Taxonomy" id="41276"/>
    <lineage>
        <taxon>Bacteria</taxon>
        <taxon>Pseudomonadati</taxon>
        <taxon>Pseudomonadota</taxon>
        <taxon>Alphaproteobacteria</taxon>
        <taxon>Caulobacterales</taxon>
        <taxon>Caulobacteraceae</taxon>
        <taxon>Brevundimonas</taxon>
    </lineage>
</organism>
<dbReference type="AlphaFoldDB" id="A0A1Z3U669"/>
<evidence type="ECO:0000313" key="1">
    <source>
        <dbReference type="EMBL" id="ASE38444.1"/>
    </source>
</evidence>
<protein>
    <submittedName>
        <fullName evidence="1">Uncharacterized protein</fullName>
    </submittedName>
</protein>
<sequence length="183" mass="19676">MLDFNITTAGTPKRDIDLFGPTTVRIDRRRSDEIAGVPVLYLSAYVADDEAFAQKLLAALAWVTDGTTSPARAGDAPNKPSPEAAAVVANDAAPGPYTMPDYVEDVDYAEILFLPDDLQAADWKAWSAAVLRRIELATTASQLADLTSANAIGLKWCTWQQRAQIGKALNDAYQVTFDQAAAA</sequence>
<dbReference type="RefSeq" id="WP_088582256.1">
    <property type="nucleotide sequence ID" value="NZ_CP022048.2"/>
</dbReference>
<accession>A0A1Z3U669</accession>